<organism evidence="1">
    <name type="scientific">marine sediment metagenome</name>
    <dbReference type="NCBI Taxonomy" id="412755"/>
    <lineage>
        <taxon>unclassified sequences</taxon>
        <taxon>metagenomes</taxon>
        <taxon>ecological metagenomes</taxon>
    </lineage>
</organism>
<reference evidence="1" key="1">
    <citation type="journal article" date="2015" name="Nature">
        <title>Complex archaea that bridge the gap between prokaryotes and eukaryotes.</title>
        <authorList>
            <person name="Spang A."/>
            <person name="Saw J.H."/>
            <person name="Jorgensen S.L."/>
            <person name="Zaremba-Niedzwiedzka K."/>
            <person name="Martijn J."/>
            <person name="Lind A.E."/>
            <person name="van Eijk R."/>
            <person name="Schleper C."/>
            <person name="Guy L."/>
            <person name="Ettema T.J."/>
        </authorList>
    </citation>
    <scope>NUCLEOTIDE SEQUENCE</scope>
</reference>
<protein>
    <submittedName>
        <fullName evidence="1">Uncharacterized protein</fullName>
    </submittedName>
</protein>
<gene>
    <name evidence="1" type="ORF">LCGC14_1921250</name>
</gene>
<name>A0A0F9I4Q8_9ZZZZ</name>
<dbReference type="InterPro" id="IPR029063">
    <property type="entry name" value="SAM-dependent_MTases_sf"/>
</dbReference>
<dbReference type="AlphaFoldDB" id="A0A0F9I4Q8"/>
<comment type="caution">
    <text evidence="1">The sequence shown here is derived from an EMBL/GenBank/DDBJ whole genome shotgun (WGS) entry which is preliminary data.</text>
</comment>
<evidence type="ECO:0000313" key="1">
    <source>
        <dbReference type="EMBL" id="KKL88785.1"/>
    </source>
</evidence>
<sequence>MLNKDKIIIDLCGGSGAWSKPYKDAGYDVWNITLPDYNVRTYKPPDYVYGILAAPVCTMFSLARTRAKIPRDFRQGMELVISCLNIIWECRYKNKLAFWSLENPMGYLRQFLGKPAFTFDPCDFGDPYTKKTDLWGYFNEPKKKPYNLTNKEKALCTVNNRKLPSIPDITGSKQADRRAITPLGFARAFYKANK</sequence>
<dbReference type="SUPFAM" id="SSF53335">
    <property type="entry name" value="S-adenosyl-L-methionine-dependent methyltransferases"/>
    <property type="match status" value="1"/>
</dbReference>
<dbReference type="EMBL" id="LAZR01020462">
    <property type="protein sequence ID" value="KKL88785.1"/>
    <property type="molecule type" value="Genomic_DNA"/>
</dbReference>
<proteinExistence type="predicted"/>
<accession>A0A0F9I4Q8</accession>